<dbReference type="InterPro" id="IPR013783">
    <property type="entry name" value="Ig-like_fold"/>
</dbReference>
<proteinExistence type="predicted"/>
<protein>
    <submittedName>
        <fullName evidence="2">Fimbria/pilus periplasmic chaperone</fullName>
    </submittedName>
</protein>
<dbReference type="AlphaFoldDB" id="A0A9E2NWQ3"/>
<reference evidence="2" key="1">
    <citation type="journal article" date="2021" name="PeerJ">
        <title>Extensive microbial diversity within the chicken gut microbiome revealed by metagenomics and culture.</title>
        <authorList>
            <person name="Gilroy R."/>
            <person name="Ravi A."/>
            <person name="Getino M."/>
            <person name="Pursley I."/>
            <person name="Horton D.L."/>
            <person name="Alikhan N.F."/>
            <person name="Baker D."/>
            <person name="Gharbi K."/>
            <person name="Hall N."/>
            <person name="Watson M."/>
            <person name="Adriaenssens E.M."/>
            <person name="Foster-Nyarko E."/>
            <person name="Jarju S."/>
            <person name="Secka A."/>
            <person name="Antonio M."/>
            <person name="Oren A."/>
            <person name="Chaudhuri R.R."/>
            <person name="La Ragione R."/>
            <person name="Hildebrand F."/>
            <person name="Pallen M.J."/>
        </authorList>
    </citation>
    <scope>NUCLEOTIDE SEQUENCE</scope>
    <source>
        <strain evidence="2">A6-441</strain>
    </source>
</reference>
<evidence type="ECO:0000313" key="3">
    <source>
        <dbReference type="Proteomes" id="UP000724657"/>
    </source>
</evidence>
<organism evidence="2 3">
    <name type="scientific">Candidatus Fusobacterium pullicola</name>
    <dbReference type="NCBI Taxonomy" id="2838601"/>
    <lineage>
        <taxon>Bacteria</taxon>
        <taxon>Fusobacteriati</taxon>
        <taxon>Fusobacteriota</taxon>
        <taxon>Fusobacteriia</taxon>
        <taxon>Fusobacteriales</taxon>
        <taxon>Fusobacteriaceae</taxon>
        <taxon>Fusobacterium</taxon>
    </lineage>
</organism>
<dbReference type="GO" id="GO:0071555">
    <property type="term" value="P:cell wall organization"/>
    <property type="evidence" value="ECO:0007669"/>
    <property type="project" value="InterPro"/>
</dbReference>
<dbReference type="Pfam" id="PF00345">
    <property type="entry name" value="PapD_N"/>
    <property type="match status" value="1"/>
</dbReference>
<sequence>MKKIIVGIFIILTTITNAISFTVYPTRFEIDSKSVGIYEAEVVNNTEEPLRVTMYTEEDDNFGKEHNINENIVVVPKNIALKPGASQTVRFRFKPDKNKTDGEYKSNIIFKEIPLDIKSVSKAENNENMTSNVRFITEMAVPVYALGDNLIREGELKNIKINIQGSVMNIEAQTVSKGNSKIEFSYSIKEVNGSYKTDGILGYSLRNGESKISTSIPLEEKLKGKKLEIKIYDTQKEYYKNKVNF</sequence>
<dbReference type="SUPFAM" id="SSF49354">
    <property type="entry name" value="PapD-like"/>
    <property type="match status" value="1"/>
</dbReference>
<gene>
    <name evidence="2" type="ORF">IAA47_02365</name>
</gene>
<dbReference type="Proteomes" id="UP000724657">
    <property type="component" value="Unassembled WGS sequence"/>
</dbReference>
<dbReference type="InterPro" id="IPR016147">
    <property type="entry name" value="Pili_assmbl_chaperone_N"/>
</dbReference>
<dbReference type="Gene3D" id="2.60.40.10">
    <property type="entry name" value="Immunoglobulins"/>
    <property type="match status" value="1"/>
</dbReference>
<evidence type="ECO:0000313" key="2">
    <source>
        <dbReference type="EMBL" id="MBU3841825.1"/>
    </source>
</evidence>
<dbReference type="EMBL" id="JAHLFN010000019">
    <property type="protein sequence ID" value="MBU3841825.1"/>
    <property type="molecule type" value="Genomic_DNA"/>
</dbReference>
<evidence type="ECO:0000259" key="1">
    <source>
        <dbReference type="Pfam" id="PF00345"/>
    </source>
</evidence>
<name>A0A9E2NWQ3_9FUSO</name>
<accession>A0A9E2NWQ3</accession>
<feature type="domain" description="Pili assembly chaperone N-terminal" evidence="1">
    <location>
        <begin position="21"/>
        <end position="126"/>
    </location>
</feature>
<comment type="caution">
    <text evidence="2">The sequence shown here is derived from an EMBL/GenBank/DDBJ whole genome shotgun (WGS) entry which is preliminary data.</text>
</comment>
<dbReference type="InterPro" id="IPR008962">
    <property type="entry name" value="PapD-like_sf"/>
</dbReference>
<dbReference type="GO" id="GO:0030288">
    <property type="term" value="C:outer membrane-bounded periplasmic space"/>
    <property type="evidence" value="ECO:0007669"/>
    <property type="project" value="InterPro"/>
</dbReference>
<reference evidence="2" key="2">
    <citation type="submission" date="2021-04" db="EMBL/GenBank/DDBJ databases">
        <authorList>
            <person name="Gilroy R."/>
        </authorList>
    </citation>
    <scope>NUCLEOTIDE SEQUENCE</scope>
    <source>
        <strain evidence="2">A6-441</strain>
    </source>
</reference>